<comment type="cofactor">
    <cofactor evidence="1 7">
        <name>pyridoxal 5'-phosphate</name>
        <dbReference type="ChEBI" id="CHEBI:597326"/>
    </cofactor>
</comment>
<dbReference type="GO" id="GO:0006534">
    <property type="term" value="P:cysteine metabolic process"/>
    <property type="evidence" value="ECO:0007669"/>
    <property type="project" value="UniProtKB-UniRule"/>
</dbReference>
<dbReference type="GO" id="GO:0031071">
    <property type="term" value="F:cysteine desulfurase activity"/>
    <property type="evidence" value="ECO:0007669"/>
    <property type="project" value="UniProtKB-UniRule"/>
</dbReference>
<comment type="caution">
    <text evidence="10">The sequence shown here is derived from an EMBL/GenBank/DDBJ whole genome shotgun (WGS) entry which is preliminary data.</text>
</comment>
<protein>
    <recommendedName>
        <fullName evidence="8">Cysteine desulfurase</fullName>
        <ecNumber evidence="8">2.8.1.7</ecNumber>
    </recommendedName>
</protein>
<keyword evidence="10" id="KW-0032">Aminotransferase</keyword>
<dbReference type="InterPro" id="IPR010970">
    <property type="entry name" value="Cys_dSase_SufS"/>
</dbReference>
<dbReference type="Gene3D" id="3.40.640.10">
    <property type="entry name" value="Type I PLP-dependent aspartate aminotransferase-like (Major domain)"/>
    <property type="match status" value="1"/>
</dbReference>
<sequence>MTTAETHPLATETATRFDVDRVREDFPILNRQVHGKPLVYLDSAASAQKPTVVIEAVAACYREDYANIHRGVHMLSEHLTTQYEAVREEVRSFLNAASEKEIVFTRGATEGVNLVASSFVRPRLRAGDEIIVTGMEHHSNIVPWQMLGEETGAVLKVVPVQDDGSIRLEDFEALLSERTRFVSVVHVSNALGTINPVREMIALAHERDVPVLLDGAQAVPHMSVDVQALDCDFYVFSGHKIYGPSGVGALYGKSRWLKEMPPYHGGGDMIRSVSFEKTEYADPPQRFEAGTPNICGVIGMGVAIRYLRSLGLEAVAAHEHDLLVYATERLSQIPGLRLLGTAPEKAGVVSFIMDCAHPHDIGTILDRSGIAIRAGHHCAQPVMQRFQVPATARASFGLYNTRAEVDKLVEALEKVRKLFA</sequence>
<dbReference type="Gene3D" id="3.90.1150.10">
    <property type="entry name" value="Aspartate Aminotransferase, domain 1"/>
    <property type="match status" value="1"/>
</dbReference>
<dbReference type="InterPro" id="IPR015422">
    <property type="entry name" value="PyrdxlP-dep_Trfase_small"/>
</dbReference>
<dbReference type="InterPro" id="IPR015424">
    <property type="entry name" value="PyrdxlP-dep_Trfase"/>
</dbReference>
<evidence type="ECO:0000256" key="5">
    <source>
        <dbReference type="ARBA" id="ARBA00022898"/>
    </source>
</evidence>
<dbReference type="EC" id="2.8.1.7" evidence="8"/>
<keyword evidence="11" id="KW-1185">Reference proteome</keyword>
<name>A0A3E0X3I3_9GAMM</name>
<comment type="function">
    <text evidence="2 8">Catalyzes the removal of elemental sulfur and selenium atoms from L-cysteine, L-cystine, L-selenocysteine, and L-selenocystine to produce L-alanine.</text>
</comment>
<evidence type="ECO:0000256" key="3">
    <source>
        <dbReference type="ARBA" id="ARBA00010447"/>
    </source>
</evidence>
<keyword evidence="4 8" id="KW-0808">Transferase</keyword>
<comment type="catalytic activity">
    <reaction evidence="6 8">
        <text>(sulfur carrier)-H + L-cysteine = (sulfur carrier)-SH + L-alanine</text>
        <dbReference type="Rhea" id="RHEA:43892"/>
        <dbReference type="Rhea" id="RHEA-COMP:14737"/>
        <dbReference type="Rhea" id="RHEA-COMP:14739"/>
        <dbReference type="ChEBI" id="CHEBI:29917"/>
        <dbReference type="ChEBI" id="CHEBI:35235"/>
        <dbReference type="ChEBI" id="CHEBI:57972"/>
        <dbReference type="ChEBI" id="CHEBI:64428"/>
        <dbReference type="EC" id="2.8.1.7"/>
    </reaction>
</comment>
<dbReference type="Proteomes" id="UP000256763">
    <property type="component" value="Unassembled WGS sequence"/>
</dbReference>
<dbReference type="GO" id="GO:0008483">
    <property type="term" value="F:transaminase activity"/>
    <property type="evidence" value="ECO:0007669"/>
    <property type="project" value="UniProtKB-KW"/>
</dbReference>
<evidence type="ECO:0000256" key="7">
    <source>
        <dbReference type="RuleBase" id="RU004504"/>
    </source>
</evidence>
<evidence type="ECO:0000256" key="8">
    <source>
        <dbReference type="RuleBase" id="RU004506"/>
    </source>
</evidence>
<evidence type="ECO:0000256" key="2">
    <source>
        <dbReference type="ARBA" id="ARBA00002824"/>
    </source>
</evidence>
<dbReference type="NCBIfam" id="TIGR01979">
    <property type="entry name" value="sufS"/>
    <property type="match status" value="1"/>
</dbReference>
<gene>
    <name evidence="10" type="ORF">CAL65_03740</name>
</gene>
<dbReference type="InterPro" id="IPR000192">
    <property type="entry name" value="Aminotrans_V_dom"/>
</dbReference>
<feature type="domain" description="Aminotransferase class V" evidence="9">
    <location>
        <begin position="39"/>
        <end position="408"/>
    </location>
</feature>
<accession>A0A3E0X3I3</accession>
<evidence type="ECO:0000259" key="9">
    <source>
        <dbReference type="Pfam" id="PF00266"/>
    </source>
</evidence>
<dbReference type="AlphaFoldDB" id="A0A3E0X3I3"/>
<dbReference type="InterPro" id="IPR015421">
    <property type="entry name" value="PyrdxlP-dep_Trfase_major"/>
</dbReference>
<reference evidence="11" key="1">
    <citation type="submission" date="2017-05" db="EMBL/GenBank/DDBJ databases">
        <authorList>
            <person name="Sharma S."/>
            <person name="Sidhu C."/>
            <person name="Pinnaka A.K."/>
        </authorList>
    </citation>
    <scope>NUCLEOTIDE SEQUENCE [LARGE SCALE GENOMIC DNA]</scope>
    <source>
        <strain evidence="11">AK93</strain>
    </source>
</reference>
<dbReference type="Pfam" id="PF00266">
    <property type="entry name" value="Aminotran_5"/>
    <property type="match status" value="1"/>
</dbReference>
<dbReference type="PANTHER" id="PTHR43586">
    <property type="entry name" value="CYSTEINE DESULFURASE"/>
    <property type="match status" value="1"/>
</dbReference>
<dbReference type="OrthoDB" id="9808002at2"/>
<dbReference type="GO" id="GO:0030170">
    <property type="term" value="F:pyridoxal phosphate binding"/>
    <property type="evidence" value="ECO:0007669"/>
    <property type="project" value="UniProtKB-UniRule"/>
</dbReference>
<dbReference type="InterPro" id="IPR020578">
    <property type="entry name" value="Aminotrans_V_PyrdxlP_BS"/>
</dbReference>
<organism evidence="10 11">
    <name type="scientific">Alkalilimnicola ehrlichii</name>
    <dbReference type="NCBI Taxonomy" id="351052"/>
    <lineage>
        <taxon>Bacteria</taxon>
        <taxon>Pseudomonadati</taxon>
        <taxon>Pseudomonadota</taxon>
        <taxon>Gammaproteobacteria</taxon>
        <taxon>Chromatiales</taxon>
        <taxon>Ectothiorhodospiraceae</taxon>
        <taxon>Alkalilimnicola</taxon>
    </lineage>
</organism>
<dbReference type="PROSITE" id="PS00595">
    <property type="entry name" value="AA_TRANSFER_CLASS_5"/>
    <property type="match status" value="1"/>
</dbReference>
<evidence type="ECO:0000313" key="10">
    <source>
        <dbReference type="EMBL" id="RFA39016.1"/>
    </source>
</evidence>
<dbReference type="PANTHER" id="PTHR43586:SF8">
    <property type="entry name" value="CYSTEINE DESULFURASE 1, CHLOROPLASTIC"/>
    <property type="match status" value="1"/>
</dbReference>
<evidence type="ECO:0000256" key="4">
    <source>
        <dbReference type="ARBA" id="ARBA00022679"/>
    </source>
</evidence>
<proteinExistence type="inferred from homology"/>
<comment type="similarity">
    <text evidence="3 8">Belongs to the class-V pyridoxal-phosphate-dependent aminotransferase family. Csd subfamily.</text>
</comment>
<dbReference type="RefSeq" id="WP_116301027.1">
    <property type="nucleotide sequence ID" value="NZ_NFZV01000002.1"/>
</dbReference>
<dbReference type="InterPro" id="IPR016454">
    <property type="entry name" value="Cysteine_dSase"/>
</dbReference>
<dbReference type="EMBL" id="NFZW01000002">
    <property type="protein sequence ID" value="RFA39016.1"/>
    <property type="molecule type" value="Genomic_DNA"/>
</dbReference>
<evidence type="ECO:0000256" key="1">
    <source>
        <dbReference type="ARBA" id="ARBA00001933"/>
    </source>
</evidence>
<dbReference type="SUPFAM" id="SSF53383">
    <property type="entry name" value="PLP-dependent transferases"/>
    <property type="match status" value="1"/>
</dbReference>
<evidence type="ECO:0000256" key="6">
    <source>
        <dbReference type="ARBA" id="ARBA00050776"/>
    </source>
</evidence>
<dbReference type="PIRSF" id="PIRSF005572">
    <property type="entry name" value="NifS"/>
    <property type="match status" value="1"/>
</dbReference>
<evidence type="ECO:0000313" key="11">
    <source>
        <dbReference type="Proteomes" id="UP000256763"/>
    </source>
</evidence>
<keyword evidence="5 8" id="KW-0663">Pyridoxal phosphate</keyword>
<dbReference type="CDD" id="cd06453">
    <property type="entry name" value="SufS_like"/>
    <property type="match status" value="1"/>
</dbReference>